<dbReference type="PANTHER" id="PTHR21248:SF22">
    <property type="entry name" value="PHOSPHOLIPASE D"/>
    <property type="match status" value="1"/>
</dbReference>
<evidence type="ECO:0000256" key="3">
    <source>
        <dbReference type="ARBA" id="ARBA00022692"/>
    </source>
</evidence>
<evidence type="ECO:0000259" key="7">
    <source>
        <dbReference type="PROSITE" id="PS50035"/>
    </source>
</evidence>
<evidence type="ECO:0000313" key="9">
    <source>
        <dbReference type="Proteomes" id="UP001501407"/>
    </source>
</evidence>
<evidence type="ECO:0000313" key="8">
    <source>
        <dbReference type="EMBL" id="GAA5085762.1"/>
    </source>
</evidence>
<gene>
    <name evidence="8" type="primary">cls_1</name>
    <name evidence="8" type="ORF">GCM10025760_04990</name>
</gene>
<evidence type="ECO:0000256" key="1">
    <source>
        <dbReference type="ARBA" id="ARBA00004651"/>
    </source>
</evidence>
<keyword evidence="2" id="KW-1003">Cell membrane</keyword>
<feature type="domain" description="PLD phosphodiesterase" evidence="7">
    <location>
        <begin position="221"/>
        <end position="248"/>
    </location>
</feature>
<comment type="subcellular location">
    <subcellularLocation>
        <location evidence="1">Cell membrane</location>
        <topology evidence="1">Multi-pass membrane protein</topology>
    </subcellularLocation>
</comment>
<dbReference type="SMART" id="SM00155">
    <property type="entry name" value="PLDc"/>
    <property type="match status" value="2"/>
</dbReference>
<dbReference type="Proteomes" id="UP001501407">
    <property type="component" value="Unassembled WGS sequence"/>
</dbReference>
<dbReference type="CDD" id="cd09158">
    <property type="entry name" value="PLDc_EcCLS_like_2"/>
    <property type="match status" value="1"/>
</dbReference>
<dbReference type="RefSeq" id="WP_252787538.1">
    <property type="nucleotide sequence ID" value="NZ_BAABKZ010000001.1"/>
</dbReference>
<dbReference type="SUPFAM" id="SSF56024">
    <property type="entry name" value="Phospholipase D/nuclease"/>
    <property type="match status" value="2"/>
</dbReference>
<evidence type="ECO:0000256" key="2">
    <source>
        <dbReference type="ARBA" id="ARBA00022475"/>
    </source>
</evidence>
<evidence type="ECO:0000256" key="5">
    <source>
        <dbReference type="ARBA" id="ARBA00023136"/>
    </source>
</evidence>
<dbReference type="PANTHER" id="PTHR21248">
    <property type="entry name" value="CARDIOLIPIN SYNTHASE"/>
    <property type="match status" value="1"/>
</dbReference>
<accession>A0ABP9M066</accession>
<evidence type="ECO:0000256" key="4">
    <source>
        <dbReference type="ARBA" id="ARBA00022989"/>
    </source>
</evidence>
<dbReference type="EMBL" id="BAABKZ010000001">
    <property type="protein sequence ID" value="GAA5085762.1"/>
    <property type="molecule type" value="Genomic_DNA"/>
</dbReference>
<feature type="domain" description="PLD phosphodiesterase" evidence="7">
    <location>
        <begin position="444"/>
        <end position="471"/>
    </location>
</feature>
<protein>
    <submittedName>
        <fullName evidence="8">Cardiolipin synthase</fullName>
    </submittedName>
</protein>
<comment type="caution">
    <text evidence="8">The sequence shown here is derived from an EMBL/GenBank/DDBJ whole genome shotgun (WGS) entry which is preliminary data.</text>
</comment>
<keyword evidence="4 6" id="KW-1133">Transmembrane helix</keyword>
<feature type="transmembrane region" description="Helical" evidence="6">
    <location>
        <begin position="41"/>
        <end position="59"/>
    </location>
</feature>
<dbReference type="InterPro" id="IPR001736">
    <property type="entry name" value="PLipase_D/transphosphatidylase"/>
</dbReference>
<dbReference type="InterPro" id="IPR025202">
    <property type="entry name" value="PLD-like_dom"/>
</dbReference>
<keyword evidence="5 6" id="KW-0472">Membrane</keyword>
<keyword evidence="3 6" id="KW-0812">Transmembrane</keyword>
<dbReference type="Gene3D" id="3.30.870.10">
    <property type="entry name" value="Endonuclease Chain A"/>
    <property type="match status" value="2"/>
</dbReference>
<dbReference type="InterPro" id="IPR027379">
    <property type="entry name" value="CLS_N"/>
</dbReference>
<feature type="transmembrane region" description="Helical" evidence="6">
    <location>
        <begin position="6"/>
        <end position="29"/>
    </location>
</feature>
<sequence length="531" mass="57639">MDSTFLANLSWSLAVLVHAAIVITALIVIPRGRKPTAAMAWILLIVVLPGVGVVLYLVIGSVRLPAKRRAEQARIDAIIRDRVQANGLEETAAEADWPRWFQRVVQQNENLTALPASWGNSASLYGDYQASIDAMAAEIDTAERFVHVEFFIVAWDDTTRGFFAAMERAVARGVTVRLLADYVSTRRLGNCKATLAELDRIGVTWAWMLPVMPFKGKYQRPDLRNHRKIVVVDGLVAFMGSQNLVSRDYDSEKNIKRGLKWQELMTRLTGPVVASVNAVFLSDWLIETGDDLSATEQLSPAAIGAGETAAGGVTPGAAAGGATAGALTGGSPAAAASAAAATAASDYDGLLCQVVPSGPGYDTENNLRLFLSLIYGATEKVILTSPYFVPDEAMVYAITSACQRGLEVQLFVSEIGDQFMVWHAQRSYYTALLEAGVRIFLYPAPFILHSKHFSIDDDVAVIGSSNMDIRSFSLNSEVSLMVCGASFVAGMREVEQGYRDAGRELTLEEWRREPAKATFLDGLMRLTSALN</sequence>
<dbReference type="PROSITE" id="PS50035">
    <property type="entry name" value="PLD"/>
    <property type="match status" value="2"/>
</dbReference>
<evidence type="ECO:0000256" key="6">
    <source>
        <dbReference type="SAM" id="Phobius"/>
    </source>
</evidence>
<reference evidence="9" key="1">
    <citation type="journal article" date="2019" name="Int. J. Syst. Evol. Microbiol.">
        <title>The Global Catalogue of Microorganisms (GCM) 10K type strain sequencing project: providing services to taxonomists for standard genome sequencing and annotation.</title>
        <authorList>
            <consortium name="The Broad Institute Genomics Platform"/>
            <consortium name="The Broad Institute Genome Sequencing Center for Infectious Disease"/>
            <person name="Wu L."/>
            <person name="Ma J."/>
        </authorList>
    </citation>
    <scope>NUCLEOTIDE SEQUENCE [LARGE SCALE GENOMIC DNA]</scope>
    <source>
        <strain evidence="9">JCM 18959</strain>
    </source>
</reference>
<organism evidence="8 9">
    <name type="scientific">Microbacterium yannicii</name>
    <dbReference type="NCBI Taxonomy" id="671622"/>
    <lineage>
        <taxon>Bacteria</taxon>
        <taxon>Bacillati</taxon>
        <taxon>Actinomycetota</taxon>
        <taxon>Actinomycetes</taxon>
        <taxon>Micrococcales</taxon>
        <taxon>Microbacteriaceae</taxon>
        <taxon>Microbacterium</taxon>
    </lineage>
</organism>
<name>A0ABP9M066_9MICO</name>
<dbReference type="Pfam" id="PF13396">
    <property type="entry name" value="PLDc_N"/>
    <property type="match status" value="1"/>
</dbReference>
<keyword evidence="9" id="KW-1185">Reference proteome</keyword>
<proteinExistence type="predicted"/>
<dbReference type="Pfam" id="PF13091">
    <property type="entry name" value="PLDc_2"/>
    <property type="match status" value="2"/>
</dbReference>